<dbReference type="InterPro" id="IPR000073">
    <property type="entry name" value="AB_hydrolase_1"/>
</dbReference>
<dbReference type="PANTHER" id="PTHR43194">
    <property type="entry name" value="HYDROLASE ALPHA/BETA FOLD FAMILY"/>
    <property type="match status" value="1"/>
</dbReference>
<dbReference type="EMBL" id="CAFBLP010000034">
    <property type="protein sequence ID" value="CAB4880858.1"/>
    <property type="molecule type" value="Genomic_DNA"/>
</dbReference>
<dbReference type="PANTHER" id="PTHR43194:SF2">
    <property type="entry name" value="PEROXISOMAL MEMBRANE PROTEIN LPX1"/>
    <property type="match status" value="1"/>
</dbReference>
<name>A0A6J7EGP1_9ZZZZ</name>
<protein>
    <submittedName>
        <fullName evidence="2">Unannotated protein</fullName>
    </submittedName>
</protein>
<dbReference type="SUPFAM" id="SSF53474">
    <property type="entry name" value="alpha/beta-Hydrolases"/>
    <property type="match status" value="1"/>
</dbReference>
<gene>
    <name evidence="2" type="ORF">UFOPK3376_01516</name>
</gene>
<reference evidence="2" key="1">
    <citation type="submission" date="2020-05" db="EMBL/GenBank/DDBJ databases">
        <authorList>
            <person name="Chiriac C."/>
            <person name="Salcher M."/>
            <person name="Ghai R."/>
            <person name="Kavagutti S V."/>
        </authorList>
    </citation>
    <scope>NUCLEOTIDE SEQUENCE</scope>
</reference>
<accession>A0A6J7EGP1</accession>
<proteinExistence type="predicted"/>
<dbReference type="InterPro" id="IPR050228">
    <property type="entry name" value="Carboxylesterase_BioH"/>
</dbReference>
<dbReference type="AlphaFoldDB" id="A0A6J7EGP1"/>
<organism evidence="2">
    <name type="scientific">freshwater metagenome</name>
    <dbReference type="NCBI Taxonomy" id="449393"/>
    <lineage>
        <taxon>unclassified sequences</taxon>
        <taxon>metagenomes</taxon>
        <taxon>ecological metagenomes</taxon>
    </lineage>
</organism>
<feature type="domain" description="AB hydrolase-1" evidence="1">
    <location>
        <begin position="39"/>
        <end position="286"/>
    </location>
</feature>
<evidence type="ECO:0000259" key="1">
    <source>
        <dbReference type="Pfam" id="PF12697"/>
    </source>
</evidence>
<dbReference type="Pfam" id="PF12697">
    <property type="entry name" value="Abhydrolase_6"/>
    <property type="match status" value="1"/>
</dbReference>
<evidence type="ECO:0000313" key="2">
    <source>
        <dbReference type="EMBL" id="CAB4880858.1"/>
    </source>
</evidence>
<dbReference type="Gene3D" id="3.40.50.1820">
    <property type="entry name" value="alpha/beta hydrolase"/>
    <property type="match status" value="1"/>
</dbReference>
<sequence>MGTLGGMADDSVRRIELLGSGGIRLAADAVGDPADPPALLLHGGGQTRHSWHSTMHHLGGAGWYAISMDLRGHSDSEWDPNGTYTFDAFADDVIEVSRSLGRPALIGASLGGISALGALGFTRDDPAGRALVLVDVAPHIEETGTSRIRAFMNEHMTSGFATLEEVADAVQAYNPHRPRPHDLSGLRKNVRLRDDGRWYWHWDPRFITSRPHDDEARTLGTRTDTLIEAAKTLTVPTLLVRGRQSDLLSEAGAQEFLAMAPHARFVDVADAGHMVAGDKNDLFNDAVVSFLAEVHSA</sequence>
<dbReference type="InterPro" id="IPR029058">
    <property type="entry name" value="AB_hydrolase_fold"/>
</dbReference>